<dbReference type="HOGENOM" id="CLU_1240924_0_0_1"/>
<evidence type="ECO:0000313" key="2">
    <source>
        <dbReference type="Proteomes" id="UP000024376"/>
    </source>
</evidence>
<dbReference type="EMBL" id="KI911168">
    <property type="protein sequence ID" value="ETR97682.1"/>
    <property type="molecule type" value="Genomic_DNA"/>
</dbReference>
<dbReference type="AlphaFoldDB" id="A0A024RXT2"/>
<proteinExistence type="predicted"/>
<organism evidence="1 2">
    <name type="scientific">Hypocrea jecorina (strain ATCC 56765 / BCRC 32924 / NRRL 11460 / Rut C-30)</name>
    <name type="common">Trichoderma reesei</name>
    <dbReference type="NCBI Taxonomy" id="1344414"/>
    <lineage>
        <taxon>Eukaryota</taxon>
        <taxon>Fungi</taxon>
        <taxon>Dikarya</taxon>
        <taxon>Ascomycota</taxon>
        <taxon>Pezizomycotina</taxon>
        <taxon>Sordariomycetes</taxon>
        <taxon>Hypocreomycetidae</taxon>
        <taxon>Hypocreales</taxon>
        <taxon>Hypocreaceae</taxon>
        <taxon>Trichoderma</taxon>
    </lineage>
</organism>
<accession>A0A024RXT2</accession>
<sequence>MLAERKQAKAEDWLINSSGDCVCRYHFQRVVQKTQTHPSKFCTSTLEHGLTEAILPLEVGTARFSSSENGCRIFKASQAGYTERHDSEKFLKPLLSDFLWLRQRTSGLCETSEFGKMHILSHYVEKTGFEAGIWLLLAVASSVLGEDPWTEPVSLLATIRRATDKSFLAPINPIQIAQAVAQENAHPVQLLLILPASDWLPTAVSMPSQLLRRATYRGGRVLA</sequence>
<reference evidence="2" key="1">
    <citation type="journal article" date="2013" name="Ind. Biotechnol.">
        <title>Comparative genomics analysis of Trichoderma reesei strains.</title>
        <authorList>
            <person name="Koike H."/>
            <person name="Aerts A."/>
            <person name="LaButti K."/>
            <person name="Grigoriev I.V."/>
            <person name="Baker S.E."/>
        </authorList>
    </citation>
    <scope>NUCLEOTIDE SEQUENCE [LARGE SCALE GENOMIC DNA]</scope>
    <source>
        <strain evidence="2">ATCC 56765 / BCRC 32924 / NRRL 11460 / Rut C-30</strain>
    </source>
</reference>
<evidence type="ECO:0000313" key="1">
    <source>
        <dbReference type="EMBL" id="ETR97682.1"/>
    </source>
</evidence>
<protein>
    <submittedName>
        <fullName evidence="1">Uncharacterized protein</fullName>
    </submittedName>
</protein>
<gene>
    <name evidence="1" type="ORF">M419DRAFT_39155</name>
</gene>
<name>A0A024RXT2_HYPJR</name>
<dbReference type="Proteomes" id="UP000024376">
    <property type="component" value="Unassembled WGS sequence"/>
</dbReference>
<dbReference type="KEGG" id="trr:M419DRAFT_39155"/>